<accession>I0EPY2</accession>
<feature type="transmembrane region" description="Helical" evidence="1">
    <location>
        <begin position="12"/>
        <end position="32"/>
    </location>
</feature>
<evidence type="ECO:0000313" key="3">
    <source>
        <dbReference type="Proteomes" id="UP000005010"/>
    </source>
</evidence>
<dbReference type="PATRIC" id="fig|182217.3.peg.1850"/>
<name>I0EPY2_HELC0</name>
<protein>
    <submittedName>
        <fullName evidence="2">Uncharacterized protein</fullName>
    </submittedName>
</protein>
<dbReference type="EMBL" id="CP003479">
    <property type="protein sequence ID" value="AFI05001.1"/>
    <property type="molecule type" value="Genomic_DNA"/>
</dbReference>
<dbReference type="RefSeq" id="WP_014661861.1">
    <property type="nucleotide sequence ID" value="NC_017737.1"/>
</dbReference>
<dbReference type="STRING" id="182217.HCW_08730"/>
<sequence length="197" mass="22849">MDKQSKNFWPLGILSVLIGGMGIVVALVVFALKNSPKNDMVYFANHNDVDLSFNHMLKAYKQFQKDYRLLVEMSPIDSLAKTPIFPYYSLGTHGNKKTQEKLLADSLELKTNNTLYLKLEKQGQNTPLIKTEVYLMPYPSKEPPRLLGEFYCDGICEPLSFDLQDDEQKGRYKLLFKLTWQHPEDESLVLEQRAYYR</sequence>
<gene>
    <name evidence="2" type="ordered locus">HCW_08730</name>
</gene>
<keyword evidence="1" id="KW-1133">Transmembrane helix</keyword>
<keyword evidence="3" id="KW-1185">Reference proteome</keyword>
<keyword evidence="1" id="KW-0472">Membrane</keyword>
<evidence type="ECO:0000313" key="2">
    <source>
        <dbReference type="EMBL" id="AFI05001.1"/>
    </source>
</evidence>
<organism evidence="2 3">
    <name type="scientific">Helicobacter cetorum (strain ATCC BAA-429 / MIT 00-7128)</name>
    <dbReference type="NCBI Taxonomy" id="182217"/>
    <lineage>
        <taxon>Bacteria</taxon>
        <taxon>Pseudomonadati</taxon>
        <taxon>Campylobacterota</taxon>
        <taxon>Epsilonproteobacteria</taxon>
        <taxon>Campylobacterales</taxon>
        <taxon>Helicobacteraceae</taxon>
        <taxon>Helicobacter</taxon>
    </lineage>
</organism>
<proteinExistence type="predicted"/>
<evidence type="ECO:0000256" key="1">
    <source>
        <dbReference type="SAM" id="Phobius"/>
    </source>
</evidence>
<keyword evidence="1" id="KW-0812">Transmembrane</keyword>
<dbReference type="KEGG" id="hce:HCW_08730"/>
<reference evidence="3" key="1">
    <citation type="submission" date="2012-04" db="EMBL/GenBank/DDBJ databases">
        <title>Complete genome sequence of Helicobacter cetorum strain MIT 00-7128.</title>
        <authorList>
            <person name="Kersulyte D."/>
            <person name="Berg D.E."/>
        </authorList>
    </citation>
    <scope>NUCLEOTIDE SEQUENCE [LARGE SCALE GENOMIC DNA]</scope>
    <source>
        <strain evidence="3">MIT 00-7128</strain>
    </source>
</reference>
<dbReference type="AlphaFoldDB" id="I0EPY2"/>
<dbReference type="HOGENOM" id="CLU_1473251_0_0_7"/>
<dbReference type="Proteomes" id="UP000005010">
    <property type="component" value="Chromosome"/>
</dbReference>